<protein>
    <submittedName>
        <fullName evidence="1">Uncharacterized protein</fullName>
    </submittedName>
</protein>
<comment type="caution">
    <text evidence="1">The sequence shown here is derived from an EMBL/GenBank/DDBJ whole genome shotgun (WGS) entry which is preliminary data.</text>
</comment>
<dbReference type="Proteomes" id="UP000093366">
    <property type="component" value="Unassembled WGS sequence"/>
</dbReference>
<name>A0A1C0TW59_9GAMM</name>
<gene>
    <name evidence="1" type="ORF">A7985_06250</name>
</gene>
<proteinExistence type="predicted"/>
<reference evidence="2" key="1">
    <citation type="submission" date="2016-07" db="EMBL/GenBank/DDBJ databases">
        <authorList>
            <person name="Florea S."/>
            <person name="Webb J.S."/>
            <person name="Jaromczyk J."/>
            <person name="Schardl C.L."/>
        </authorList>
    </citation>
    <scope>NUCLEOTIDE SEQUENCE [LARGE SCALE GENOMIC DNA]</scope>
    <source>
        <strain evidence="2">IPB1</strain>
    </source>
</reference>
<dbReference type="RefSeq" id="WP_065789556.1">
    <property type="nucleotide sequence ID" value="NZ_MAUJ01000001.1"/>
</dbReference>
<dbReference type="AlphaFoldDB" id="A0A1C0TW59"/>
<dbReference type="OrthoDB" id="6315249at2"/>
<accession>A0A1C0TW59</accession>
<evidence type="ECO:0000313" key="1">
    <source>
        <dbReference type="EMBL" id="OCQ23539.1"/>
    </source>
</evidence>
<dbReference type="EMBL" id="MAUJ01000001">
    <property type="protein sequence ID" value="OCQ23539.1"/>
    <property type="molecule type" value="Genomic_DNA"/>
</dbReference>
<organism evidence="1 2">
    <name type="scientific">Pseudoalteromonas luteoviolacea</name>
    <dbReference type="NCBI Taxonomy" id="43657"/>
    <lineage>
        <taxon>Bacteria</taxon>
        <taxon>Pseudomonadati</taxon>
        <taxon>Pseudomonadota</taxon>
        <taxon>Gammaproteobacteria</taxon>
        <taxon>Alteromonadales</taxon>
        <taxon>Pseudoalteromonadaceae</taxon>
        <taxon>Pseudoalteromonas</taxon>
    </lineage>
</organism>
<sequence>MNKSLSDALFRSLGTHALKELSISLHQIQIVVAPWDDLQNEAIALFENVNIIYVESHDTDATSNLNLPWDIIRLDSIEKTGAIWEFGLCCAELTLGFTASMPTITFR</sequence>
<evidence type="ECO:0000313" key="2">
    <source>
        <dbReference type="Proteomes" id="UP000093366"/>
    </source>
</evidence>